<dbReference type="InterPro" id="IPR017853">
    <property type="entry name" value="GH"/>
</dbReference>
<accession>A0AAW1HLR4</accession>
<comment type="similarity">
    <text evidence="1">Belongs to the glycosyl hydrolase 10 (cellulase F) family.</text>
</comment>
<feature type="chain" id="PRO_5043979624" description="GH10 domain-containing protein" evidence="5">
    <location>
        <begin position="30"/>
        <end position="580"/>
    </location>
</feature>
<evidence type="ECO:0000256" key="1">
    <source>
        <dbReference type="ARBA" id="ARBA00007495"/>
    </source>
</evidence>
<evidence type="ECO:0000256" key="3">
    <source>
        <dbReference type="ARBA" id="ARBA00023277"/>
    </source>
</evidence>
<organism evidence="7 8">
    <name type="scientific">Saponaria officinalis</name>
    <name type="common">Common soapwort</name>
    <name type="synonym">Lychnis saponaria</name>
    <dbReference type="NCBI Taxonomy" id="3572"/>
    <lineage>
        <taxon>Eukaryota</taxon>
        <taxon>Viridiplantae</taxon>
        <taxon>Streptophyta</taxon>
        <taxon>Embryophyta</taxon>
        <taxon>Tracheophyta</taxon>
        <taxon>Spermatophyta</taxon>
        <taxon>Magnoliopsida</taxon>
        <taxon>eudicotyledons</taxon>
        <taxon>Gunneridae</taxon>
        <taxon>Pentapetalae</taxon>
        <taxon>Caryophyllales</taxon>
        <taxon>Caryophyllaceae</taxon>
        <taxon>Caryophylleae</taxon>
        <taxon>Saponaria</taxon>
    </lineage>
</organism>
<reference evidence="7" key="1">
    <citation type="submission" date="2024-03" db="EMBL/GenBank/DDBJ databases">
        <title>WGS assembly of Saponaria officinalis var. Norfolk2.</title>
        <authorList>
            <person name="Jenkins J."/>
            <person name="Shu S."/>
            <person name="Grimwood J."/>
            <person name="Barry K."/>
            <person name="Goodstein D."/>
            <person name="Schmutz J."/>
            <person name="Leebens-Mack J."/>
            <person name="Osbourn A."/>
        </authorList>
    </citation>
    <scope>NUCLEOTIDE SEQUENCE [LARGE SCALE GENOMIC DNA]</scope>
    <source>
        <strain evidence="7">JIC</strain>
    </source>
</reference>
<dbReference type="InterPro" id="IPR044846">
    <property type="entry name" value="GH10"/>
</dbReference>
<dbReference type="Gene3D" id="3.20.20.80">
    <property type="entry name" value="Glycosidases"/>
    <property type="match status" value="1"/>
</dbReference>
<evidence type="ECO:0000256" key="2">
    <source>
        <dbReference type="ARBA" id="ARBA00022801"/>
    </source>
</evidence>
<comment type="caution">
    <text evidence="7">The sequence shown here is derived from an EMBL/GenBank/DDBJ whole genome shotgun (WGS) entry which is preliminary data.</text>
</comment>
<dbReference type="GO" id="GO:0031176">
    <property type="term" value="F:endo-1,4-beta-xylanase activity"/>
    <property type="evidence" value="ECO:0007669"/>
    <property type="project" value="UniProtKB-ARBA"/>
</dbReference>
<dbReference type="Proteomes" id="UP001443914">
    <property type="component" value="Unassembled WGS sequence"/>
</dbReference>
<dbReference type="SMART" id="SM00633">
    <property type="entry name" value="Glyco_10"/>
    <property type="match status" value="1"/>
</dbReference>
<dbReference type="SUPFAM" id="SSF49785">
    <property type="entry name" value="Galactose-binding domain-like"/>
    <property type="match status" value="1"/>
</dbReference>
<dbReference type="EMBL" id="JBDFQZ010000011">
    <property type="protein sequence ID" value="KAK9677318.1"/>
    <property type="molecule type" value="Genomic_DNA"/>
</dbReference>
<name>A0AAW1HLR4_SAPOF</name>
<dbReference type="PANTHER" id="PTHR31490">
    <property type="entry name" value="GLYCOSYL HYDROLASE"/>
    <property type="match status" value="1"/>
</dbReference>
<dbReference type="InterPro" id="IPR001000">
    <property type="entry name" value="GH10_dom"/>
</dbReference>
<dbReference type="Gene3D" id="2.60.120.260">
    <property type="entry name" value="Galactose-binding domain-like"/>
    <property type="match status" value="1"/>
</dbReference>
<evidence type="ECO:0000256" key="4">
    <source>
        <dbReference type="ARBA" id="ARBA00023326"/>
    </source>
</evidence>
<dbReference type="PRINTS" id="PR00134">
    <property type="entry name" value="GLHYDRLASE10"/>
</dbReference>
<sequence length="580" mass="64968">MTTNMKMRLKGSNIALILASLLTFGGVFAIALEYDYSAVNECKVDPLKPQYNGGIIINSEMNDGINGWTTYGGVKIEQRSSISGNKYIVAYNRQHPYASVSYKTSLEKDNLYSFSAWIQIAGTKKTIVVGAFIKTSEGFKNLGAVEAREGCWSMLKGGITISSSTRSEIYFQSNDTSIEIWVDSVSLQPFTKEEWKSHQVQSIEKVRKSTVRLQVLDANGKPIPNAKISLQQKKLGFPFGASINQNIVNNGAYQKWFLQRFTVTTFENEMKWYTTENNRGKEDYSAADSMLGFTSQHGIPVRGHNIFWDDPEYQPYWVKNLSPNDLSSAVDRRLNSVVSRYAGKVIAWDVNNENLHFNFFESKLGGDITNKFFQKTRQLDGKATLFINDYNTIEDKRDQTSSPSKYIQKLREIQSSIGGATVGIGLEGHFHTPDLAYVRSALDMLAATKMPIWITELDVQAGPNMATYFEQILRELHSHPAIQGIILWGAWSPNGQCWQQCLVDSNFNNLPGGAVLDKLIREWGGATRATTTDDGGYFNATLFHGTYDVNSLHLQDSMHGTSQSLVVDDNSHGQTIKLFI</sequence>
<dbReference type="GO" id="GO:0000272">
    <property type="term" value="P:polysaccharide catabolic process"/>
    <property type="evidence" value="ECO:0007669"/>
    <property type="project" value="UniProtKB-KW"/>
</dbReference>
<dbReference type="InterPro" id="IPR008979">
    <property type="entry name" value="Galactose-bd-like_sf"/>
</dbReference>
<keyword evidence="4" id="KW-0624">Polysaccharide degradation</keyword>
<keyword evidence="2" id="KW-0378">Hydrolase</keyword>
<feature type="signal peptide" evidence="5">
    <location>
        <begin position="1"/>
        <end position="29"/>
    </location>
</feature>
<evidence type="ECO:0000313" key="7">
    <source>
        <dbReference type="EMBL" id="KAK9677318.1"/>
    </source>
</evidence>
<keyword evidence="5" id="KW-0732">Signal</keyword>
<evidence type="ECO:0000313" key="8">
    <source>
        <dbReference type="Proteomes" id="UP001443914"/>
    </source>
</evidence>
<dbReference type="SUPFAM" id="SSF51445">
    <property type="entry name" value="(Trans)glycosidases"/>
    <property type="match status" value="1"/>
</dbReference>
<keyword evidence="3" id="KW-0119">Carbohydrate metabolism</keyword>
<dbReference type="Pfam" id="PF00331">
    <property type="entry name" value="Glyco_hydro_10"/>
    <property type="match status" value="1"/>
</dbReference>
<evidence type="ECO:0000259" key="6">
    <source>
        <dbReference type="PROSITE" id="PS51760"/>
    </source>
</evidence>
<feature type="domain" description="GH10" evidence="6">
    <location>
        <begin position="220"/>
        <end position="519"/>
    </location>
</feature>
<proteinExistence type="inferred from homology"/>
<dbReference type="AlphaFoldDB" id="A0AAW1HLR4"/>
<dbReference type="PANTHER" id="PTHR31490:SF2">
    <property type="entry name" value="GLYCOSYL HYDROLASE FAMILY 10 PROTEIN"/>
    <property type="match status" value="1"/>
</dbReference>
<keyword evidence="8" id="KW-1185">Reference proteome</keyword>
<evidence type="ECO:0000256" key="5">
    <source>
        <dbReference type="SAM" id="SignalP"/>
    </source>
</evidence>
<dbReference type="PROSITE" id="PS51760">
    <property type="entry name" value="GH10_2"/>
    <property type="match status" value="1"/>
</dbReference>
<protein>
    <recommendedName>
        <fullName evidence="6">GH10 domain-containing protein</fullName>
    </recommendedName>
</protein>
<gene>
    <name evidence="7" type="ORF">RND81_11G136200</name>
</gene>